<feature type="transmembrane region" description="Helical" evidence="8">
    <location>
        <begin position="297"/>
        <end position="314"/>
    </location>
</feature>
<dbReference type="EMBL" id="CACVKT020004002">
    <property type="protein sequence ID" value="CAC5387488.1"/>
    <property type="molecule type" value="Genomic_DNA"/>
</dbReference>
<evidence type="ECO:0000313" key="12">
    <source>
        <dbReference type="Proteomes" id="UP000507470"/>
    </source>
</evidence>
<name>A0A6J8BU23_MYTCO</name>
<dbReference type="Pfam" id="PF00023">
    <property type="entry name" value="Ank"/>
    <property type="match status" value="1"/>
</dbReference>
<feature type="region of interest" description="Disordered" evidence="9">
    <location>
        <begin position="572"/>
        <end position="594"/>
    </location>
</feature>
<protein>
    <recommendedName>
        <fullName evidence="8">Palmitoyltransferase</fullName>
        <ecNumber evidence="8">2.3.1.225</ecNumber>
    </recommendedName>
</protein>
<feature type="domain" description="Palmitoyltransferase DHHC" evidence="10">
    <location>
        <begin position="428"/>
        <end position="560"/>
    </location>
</feature>
<dbReference type="AlphaFoldDB" id="A0A6J8BU23"/>
<feature type="repeat" description="ANK" evidence="7">
    <location>
        <begin position="116"/>
        <end position="148"/>
    </location>
</feature>
<evidence type="ECO:0000256" key="4">
    <source>
        <dbReference type="ARBA" id="ARBA00022989"/>
    </source>
</evidence>
<dbReference type="PROSITE" id="PS50216">
    <property type="entry name" value="DHHC"/>
    <property type="match status" value="1"/>
</dbReference>
<evidence type="ECO:0000256" key="1">
    <source>
        <dbReference type="ARBA" id="ARBA00004141"/>
    </source>
</evidence>
<comment type="domain">
    <text evidence="8">The DHHC domain is required for palmitoyltransferase activity.</text>
</comment>
<dbReference type="InterPro" id="IPR036770">
    <property type="entry name" value="Ankyrin_rpt-contain_sf"/>
</dbReference>
<dbReference type="PROSITE" id="PS50088">
    <property type="entry name" value="ANK_REPEAT"/>
    <property type="match status" value="5"/>
</dbReference>
<keyword evidence="8 11" id="KW-0808">Transferase</keyword>
<feature type="repeat" description="ANK" evidence="7">
    <location>
        <begin position="182"/>
        <end position="215"/>
    </location>
</feature>
<evidence type="ECO:0000256" key="8">
    <source>
        <dbReference type="RuleBase" id="RU079119"/>
    </source>
</evidence>
<dbReference type="Pfam" id="PF13606">
    <property type="entry name" value="Ank_3"/>
    <property type="match status" value="1"/>
</dbReference>
<dbReference type="PROSITE" id="PS50297">
    <property type="entry name" value="ANK_REP_REGION"/>
    <property type="match status" value="4"/>
</dbReference>
<keyword evidence="5 7" id="KW-0040">ANK repeat</keyword>
<feature type="transmembrane region" description="Helical" evidence="8">
    <location>
        <begin position="349"/>
        <end position="367"/>
    </location>
</feature>
<feature type="repeat" description="ANK" evidence="7">
    <location>
        <begin position="217"/>
        <end position="249"/>
    </location>
</feature>
<dbReference type="PANTHER" id="PTHR24161">
    <property type="entry name" value="ANK_REP_REGION DOMAIN-CONTAINING PROTEIN-RELATED"/>
    <property type="match status" value="1"/>
</dbReference>
<feature type="transmembrane region" description="Helical" evidence="8">
    <location>
        <begin position="320"/>
        <end position="337"/>
    </location>
</feature>
<dbReference type="PANTHER" id="PTHR24161:SF85">
    <property type="entry name" value="PALMITOYLTRANSFERASE HIP14"/>
    <property type="match status" value="1"/>
</dbReference>
<evidence type="ECO:0000256" key="3">
    <source>
        <dbReference type="ARBA" id="ARBA00022737"/>
    </source>
</evidence>
<keyword evidence="2 8" id="KW-0812">Transmembrane</keyword>
<keyword evidence="8 11" id="KW-0012">Acyltransferase</keyword>
<dbReference type="EC" id="2.3.1.225" evidence="8"/>
<dbReference type="SUPFAM" id="SSF48403">
    <property type="entry name" value="Ankyrin repeat"/>
    <property type="match status" value="1"/>
</dbReference>
<comment type="similarity">
    <text evidence="8">Belongs to the DHHC palmitoyltransferase family.</text>
</comment>
<dbReference type="Proteomes" id="UP000507470">
    <property type="component" value="Unassembled WGS sequence"/>
</dbReference>
<gene>
    <name evidence="11" type="ORF">MCOR_22808</name>
</gene>
<accession>A0A6J8BU23</accession>
<keyword evidence="6 8" id="KW-0472">Membrane</keyword>
<proteinExistence type="inferred from homology"/>
<dbReference type="GO" id="GO:0019706">
    <property type="term" value="F:protein-cysteine S-palmitoyltransferase activity"/>
    <property type="evidence" value="ECO:0007669"/>
    <property type="project" value="UniProtKB-EC"/>
</dbReference>
<feature type="region of interest" description="Disordered" evidence="9">
    <location>
        <begin position="1"/>
        <end position="30"/>
    </location>
</feature>
<feature type="transmembrane region" description="Helical" evidence="8">
    <location>
        <begin position="522"/>
        <end position="543"/>
    </location>
</feature>
<evidence type="ECO:0000313" key="11">
    <source>
        <dbReference type="EMBL" id="CAC5387488.1"/>
    </source>
</evidence>
<organism evidence="11 12">
    <name type="scientific">Mytilus coruscus</name>
    <name type="common">Sea mussel</name>
    <dbReference type="NCBI Taxonomy" id="42192"/>
    <lineage>
        <taxon>Eukaryota</taxon>
        <taxon>Metazoa</taxon>
        <taxon>Spiralia</taxon>
        <taxon>Lophotrochozoa</taxon>
        <taxon>Mollusca</taxon>
        <taxon>Bivalvia</taxon>
        <taxon>Autobranchia</taxon>
        <taxon>Pteriomorphia</taxon>
        <taxon>Mytilida</taxon>
        <taxon>Mytiloidea</taxon>
        <taxon>Mytilidae</taxon>
        <taxon>Mytilinae</taxon>
        <taxon>Mytilus</taxon>
    </lineage>
</organism>
<evidence type="ECO:0000256" key="9">
    <source>
        <dbReference type="SAM" id="MobiDB-lite"/>
    </source>
</evidence>
<comment type="subcellular location">
    <subcellularLocation>
        <location evidence="1">Membrane</location>
        <topology evidence="1">Multi-pass membrane protein</topology>
    </subcellularLocation>
</comment>
<dbReference type="Pfam" id="PF01529">
    <property type="entry name" value="DHHC"/>
    <property type="match status" value="1"/>
</dbReference>
<evidence type="ECO:0000256" key="2">
    <source>
        <dbReference type="ARBA" id="ARBA00022692"/>
    </source>
</evidence>
<keyword evidence="4 8" id="KW-1133">Transmembrane helix</keyword>
<feature type="transmembrane region" description="Helical" evidence="8">
    <location>
        <begin position="474"/>
        <end position="496"/>
    </location>
</feature>
<feature type="compositionally biased region" description="Basic and acidic residues" evidence="9">
    <location>
        <begin position="572"/>
        <end position="589"/>
    </location>
</feature>
<reference evidence="11 12" key="1">
    <citation type="submission" date="2020-06" db="EMBL/GenBank/DDBJ databases">
        <authorList>
            <person name="Li R."/>
            <person name="Bekaert M."/>
        </authorList>
    </citation>
    <scope>NUCLEOTIDE SEQUENCE [LARGE SCALE GENOMIC DNA]</scope>
    <source>
        <strain evidence="12">wild</strain>
    </source>
</reference>
<keyword evidence="3" id="KW-0677">Repeat</keyword>
<dbReference type="GO" id="GO:0016020">
    <property type="term" value="C:membrane"/>
    <property type="evidence" value="ECO:0007669"/>
    <property type="project" value="UniProtKB-SubCell"/>
</dbReference>
<dbReference type="InterPro" id="IPR001594">
    <property type="entry name" value="Palmitoyltrfase_DHHC"/>
</dbReference>
<feature type="repeat" description="ANK" evidence="7">
    <location>
        <begin position="82"/>
        <end position="114"/>
    </location>
</feature>
<dbReference type="Gene3D" id="1.25.40.20">
    <property type="entry name" value="Ankyrin repeat-containing domain"/>
    <property type="match status" value="1"/>
</dbReference>
<evidence type="ECO:0000259" key="10">
    <source>
        <dbReference type="Pfam" id="PF01529"/>
    </source>
</evidence>
<keyword evidence="12" id="KW-1185">Reference proteome</keyword>
<sequence>MMEPEVDPSCNPIQPLYQQEGDNGLNRVDSAVPLQPATTDQQGQGQEDARNYGIVKAVQYGAFGRVQELVEGGYDVNEMDRENVSLLHWASINNRIDIIRYLIDKGAVVDRFGGDLNSTSLHWATRQGHLSTVVLLMSYGADPTILDGEGCRCIHLAAQFGHTAIVAYLIAKGNDVDMIDKNGMTPLMYACHRVFGYDPTRMLLTFGAAVNKTDNALGNTPLHYACLTGNTCAAKLLLDAKAEINVSNHKGQTPIDMAVAAKLPNLVKRLRQISEMRGSGKSNCLTRYTSDKDFRKRVMWTFPFIALFVVGYIPEMTAPVYMKILLALLAFGGYQICRQFFFDENIMNVIPLPLYLATKVWMYYTWIAYCLPYVNSMKLNILFTINTVLLTYNFVKAWKTDPGFIDTNREQKMKTVLDLAETQTLTLQEFCSTCLVHRPLRSKHCGLCNKCVAKMDHHCPWIDNCVGANNHKYFIGYLFFLFGMICWCLYGCKMYWNNVVPFDFYEEGITGVSYKLLKNSPWVTWIAVNAAFHFCWVGILLVCQLYQVMWLAMTTNERLNAHRYKYFHPQHEDEDKGVGHSHDDGERCKHQPKSPFNRGPLSNLIDVLDISFFGLLRPNKVDWKNLYDVPGKPENLLRRMRLNVARENYQFV</sequence>
<evidence type="ECO:0000256" key="5">
    <source>
        <dbReference type="ARBA" id="ARBA00023043"/>
    </source>
</evidence>
<feature type="repeat" description="ANK" evidence="7">
    <location>
        <begin position="149"/>
        <end position="181"/>
    </location>
</feature>
<dbReference type="SMART" id="SM00248">
    <property type="entry name" value="ANK"/>
    <property type="match status" value="6"/>
</dbReference>
<comment type="catalytic activity">
    <reaction evidence="8">
        <text>L-cysteinyl-[protein] + hexadecanoyl-CoA = S-hexadecanoyl-L-cysteinyl-[protein] + CoA</text>
        <dbReference type="Rhea" id="RHEA:36683"/>
        <dbReference type="Rhea" id="RHEA-COMP:10131"/>
        <dbReference type="Rhea" id="RHEA-COMP:11032"/>
        <dbReference type="ChEBI" id="CHEBI:29950"/>
        <dbReference type="ChEBI" id="CHEBI:57287"/>
        <dbReference type="ChEBI" id="CHEBI:57379"/>
        <dbReference type="ChEBI" id="CHEBI:74151"/>
        <dbReference type="EC" id="2.3.1.225"/>
    </reaction>
</comment>
<dbReference type="InterPro" id="IPR002110">
    <property type="entry name" value="Ankyrin_rpt"/>
</dbReference>
<dbReference type="Pfam" id="PF12796">
    <property type="entry name" value="Ank_2"/>
    <property type="match status" value="1"/>
</dbReference>
<evidence type="ECO:0000256" key="7">
    <source>
        <dbReference type="PROSITE-ProRule" id="PRU00023"/>
    </source>
</evidence>
<dbReference type="OrthoDB" id="6781668at2759"/>
<evidence type="ECO:0000256" key="6">
    <source>
        <dbReference type="ARBA" id="ARBA00023136"/>
    </source>
</evidence>